<dbReference type="EC" id="4.3.2.7" evidence="2"/>
<comment type="similarity">
    <text evidence="1">Belongs to the gamma-glutamylcyclotransferase family. ChaC subfamily.</text>
</comment>
<keyword evidence="6" id="KW-1185">Reference proteome</keyword>
<evidence type="ECO:0000256" key="2">
    <source>
        <dbReference type="ARBA" id="ARBA00012344"/>
    </source>
</evidence>
<dbReference type="InterPro" id="IPR006840">
    <property type="entry name" value="ChaC"/>
</dbReference>
<evidence type="ECO:0000256" key="3">
    <source>
        <dbReference type="ARBA" id="ARBA00023239"/>
    </source>
</evidence>
<dbReference type="OrthoDB" id="1933483at2759"/>
<evidence type="ECO:0000256" key="1">
    <source>
        <dbReference type="ARBA" id="ARBA00009662"/>
    </source>
</evidence>
<dbReference type="GO" id="GO:0006751">
    <property type="term" value="P:glutathione catabolic process"/>
    <property type="evidence" value="ECO:0000318"/>
    <property type="project" value="GO_Central"/>
</dbReference>
<reference evidence="6" key="1">
    <citation type="submission" date="2015-02" db="EMBL/GenBank/DDBJ databases">
        <title>Genome sequencing for Strongylocentrotus purpuratus.</title>
        <authorList>
            <person name="Murali S."/>
            <person name="Liu Y."/>
            <person name="Vee V."/>
            <person name="English A."/>
            <person name="Wang M."/>
            <person name="Skinner E."/>
            <person name="Han Y."/>
            <person name="Muzny D.M."/>
            <person name="Worley K.C."/>
            <person name="Gibbs R.A."/>
        </authorList>
    </citation>
    <scope>NUCLEOTIDE SEQUENCE</scope>
</reference>
<proteinExistence type="inferred from homology"/>
<dbReference type="CTD" id="79094"/>
<evidence type="ECO:0000313" key="5">
    <source>
        <dbReference type="EnsemblMetazoa" id="XP_789618"/>
    </source>
</evidence>
<dbReference type="InParanoid" id="A0A7M7REE8"/>
<dbReference type="PANTHER" id="PTHR12192:SF26">
    <property type="entry name" value="GLUTATHIONE-SPECIFIC GAMMA-GLUTAMYLCYCLOTRANSFERASE 1"/>
    <property type="match status" value="1"/>
</dbReference>
<dbReference type="GO" id="GO:0061928">
    <property type="term" value="F:glutathione specific gamma-glutamylcyclotransferase activity"/>
    <property type="evidence" value="ECO:0000318"/>
    <property type="project" value="GO_Central"/>
</dbReference>
<dbReference type="Gene3D" id="3.10.490.10">
    <property type="entry name" value="Gamma-glutamyl cyclotransferase-like"/>
    <property type="match status" value="1"/>
</dbReference>
<dbReference type="KEGG" id="spu:584671"/>
<reference evidence="5" key="2">
    <citation type="submission" date="2021-01" db="UniProtKB">
        <authorList>
            <consortium name="EnsemblMetazoa"/>
        </authorList>
    </citation>
    <scope>IDENTIFICATION</scope>
</reference>
<keyword evidence="3" id="KW-0456">Lyase</keyword>
<protein>
    <recommendedName>
        <fullName evidence="2">glutathione-specific gamma-glutamylcyclotransferase</fullName>
        <ecNumber evidence="2">4.3.2.7</ecNumber>
    </recommendedName>
</protein>
<dbReference type="Pfam" id="PF04752">
    <property type="entry name" value="ChaC"/>
    <property type="match status" value="1"/>
</dbReference>
<dbReference type="RefSeq" id="XP_789618.4">
    <property type="nucleotide sequence ID" value="XM_784525.5"/>
</dbReference>
<dbReference type="AlphaFoldDB" id="A0A7M7REE8"/>
<dbReference type="EnsemblMetazoa" id="XM_784525">
    <property type="protein sequence ID" value="XP_789618"/>
    <property type="gene ID" value="LOC584671"/>
</dbReference>
<name>A0A7M7REE8_STRPU</name>
<dbReference type="Proteomes" id="UP000007110">
    <property type="component" value="Unassembled WGS sequence"/>
</dbReference>
<dbReference type="CDD" id="cd06661">
    <property type="entry name" value="GGCT_like"/>
    <property type="match status" value="1"/>
</dbReference>
<sequence>MAPQTSDSDNIVSAEEMMAQDCVWIFGYGSLIWHPNFEYTEKKIGYVKGYATRFWQGSISHRGTPDKPGRVATMVEQKEGQAWGVVFKLEGSEQITKAFLHLNMRECLLGCYQVQQVTFNIVSDKDQSTVQAIAFRATPDNELFVGPDSVEAAARVVASSWGRTGHNAEYLFRLVDFMHKTVPDAEDRYLFELERLTQKHLNCDCSSNTSTGHKGSKVIAHRTVRSDPRQYYHKCYLHVLPSSVDQRVH</sequence>
<organism evidence="5 6">
    <name type="scientific">Strongylocentrotus purpuratus</name>
    <name type="common">Purple sea urchin</name>
    <dbReference type="NCBI Taxonomy" id="7668"/>
    <lineage>
        <taxon>Eukaryota</taxon>
        <taxon>Metazoa</taxon>
        <taxon>Echinodermata</taxon>
        <taxon>Eleutherozoa</taxon>
        <taxon>Echinozoa</taxon>
        <taxon>Echinoidea</taxon>
        <taxon>Euechinoidea</taxon>
        <taxon>Echinacea</taxon>
        <taxon>Camarodonta</taxon>
        <taxon>Echinidea</taxon>
        <taxon>Strongylocentrotidae</taxon>
        <taxon>Strongylocentrotus</taxon>
    </lineage>
</organism>
<comment type="catalytic activity">
    <reaction evidence="4">
        <text>glutathione = L-cysteinylglycine + 5-oxo-L-proline</text>
        <dbReference type="Rhea" id="RHEA:47724"/>
        <dbReference type="ChEBI" id="CHEBI:57925"/>
        <dbReference type="ChEBI" id="CHEBI:58402"/>
        <dbReference type="ChEBI" id="CHEBI:61694"/>
        <dbReference type="EC" id="4.3.2.7"/>
    </reaction>
</comment>
<dbReference type="GeneID" id="584671"/>
<evidence type="ECO:0000313" key="6">
    <source>
        <dbReference type="Proteomes" id="UP000007110"/>
    </source>
</evidence>
<dbReference type="InterPro" id="IPR013024">
    <property type="entry name" value="GGCT-like"/>
</dbReference>
<dbReference type="OMA" id="WIFGYGE"/>
<dbReference type="InterPro" id="IPR036568">
    <property type="entry name" value="GGCT-like_sf"/>
</dbReference>
<dbReference type="PANTHER" id="PTHR12192">
    <property type="entry name" value="CATION TRANSPORT PROTEIN CHAC-RELATED"/>
    <property type="match status" value="1"/>
</dbReference>
<evidence type="ECO:0000256" key="4">
    <source>
        <dbReference type="ARBA" id="ARBA00048073"/>
    </source>
</evidence>
<dbReference type="FunFam" id="3.10.490.10:FF:000033">
    <property type="entry name" value="Gamma-glutamylcyclotransferase"/>
    <property type="match status" value="1"/>
</dbReference>
<dbReference type="GO" id="GO:0005737">
    <property type="term" value="C:cytoplasm"/>
    <property type="evidence" value="ECO:0000318"/>
    <property type="project" value="GO_Central"/>
</dbReference>
<accession>A0A7M7REE8</accession>
<dbReference type="SUPFAM" id="SSF110857">
    <property type="entry name" value="Gamma-glutamyl cyclotransferase-like"/>
    <property type="match status" value="1"/>
</dbReference>